<evidence type="ECO:0000256" key="8">
    <source>
        <dbReference type="RuleBase" id="RU000489"/>
    </source>
</evidence>
<evidence type="ECO:0000256" key="5">
    <source>
        <dbReference type="ARBA" id="ARBA00023277"/>
    </source>
</evidence>
<dbReference type="GeneID" id="30963931"/>
<dbReference type="Proteomes" id="UP000095038">
    <property type="component" value="Unassembled WGS sequence"/>
</dbReference>
<dbReference type="InterPro" id="IPR017853">
    <property type="entry name" value="GH"/>
</dbReference>
<evidence type="ECO:0000256" key="10">
    <source>
        <dbReference type="SAM" id="Phobius"/>
    </source>
</evidence>
<gene>
    <name evidence="13" type="ORF">ASCRUDRAFT_31707</name>
</gene>
<keyword evidence="7" id="KW-0624">Polysaccharide degradation</keyword>
<dbReference type="Pfam" id="PF00704">
    <property type="entry name" value="Glyco_hydro_18"/>
    <property type="match status" value="1"/>
</dbReference>
<protein>
    <recommendedName>
        <fullName evidence="2">chitinase</fullName>
        <ecNumber evidence="2">3.2.1.14</ecNumber>
    </recommendedName>
</protein>
<comment type="similarity">
    <text evidence="9">Belongs to the glycosyl hydrolase 18 family.</text>
</comment>
<evidence type="ECO:0000256" key="2">
    <source>
        <dbReference type="ARBA" id="ARBA00012729"/>
    </source>
</evidence>
<feature type="domain" description="GH18" evidence="12">
    <location>
        <begin position="38"/>
        <end position="336"/>
    </location>
</feature>
<dbReference type="SUPFAM" id="SSF51445">
    <property type="entry name" value="(Trans)glycosidases"/>
    <property type="match status" value="1"/>
</dbReference>
<dbReference type="AlphaFoldDB" id="A0A1D2VN43"/>
<dbReference type="InterPro" id="IPR001579">
    <property type="entry name" value="Glyco_hydro_18_chit_AS"/>
</dbReference>
<evidence type="ECO:0000256" key="1">
    <source>
        <dbReference type="ARBA" id="ARBA00000822"/>
    </source>
</evidence>
<comment type="catalytic activity">
    <reaction evidence="1">
        <text>Random endo-hydrolysis of N-acetyl-beta-D-glucosaminide (1-&gt;4)-beta-linkages in chitin and chitodextrins.</text>
        <dbReference type="EC" id="3.2.1.14"/>
    </reaction>
</comment>
<dbReference type="RefSeq" id="XP_020049304.1">
    <property type="nucleotide sequence ID" value="XM_020190295.1"/>
</dbReference>
<evidence type="ECO:0000256" key="9">
    <source>
        <dbReference type="RuleBase" id="RU004453"/>
    </source>
</evidence>
<evidence type="ECO:0000313" key="14">
    <source>
        <dbReference type="Proteomes" id="UP000095038"/>
    </source>
</evidence>
<name>A0A1D2VN43_9ASCO</name>
<keyword evidence="10" id="KW-0812">Transmembrane</keyword>
<organism evidence="13 14">
    <name type="scientific">Ascoidea rubescens DSM 1968</name>
    <dbReference type="NCBI Taxonomy" id="1344418"/>
    <lineage>
        <taxon>Eukaryota</taxon>
        <taxon>Fungi</taxon>
        <taxon>Dikarya</taxon>
        <taxon>Ascomycota</taxon>
        <taxon>Saccharomycotina</taxon>
        <taxon>Saccharomycetes</taxon>
        <taxon>Ascoideaceae</taxon>
        <taxon>Ascoidea</taxon>
    </lineage>
</organism>
<evidence type="ECO:0000256" key="11">
    <source>
        <dbReference type="SAM" id="SignalP"/>
    </source>
</evidence>
<dbReference type="EMBL" id="KV454476">
    <property type="protein sequence ID" value="ODV62997.1"/>
    <property type="molecule type" value="Genomic_DNA"/>
</dbReference>
<evidence type="ECO:0000313" key="13">
    <source>
        <dbReference type="EMBL" id="ODV62997.1"/>
    </source>
</evidence>
<proteinExistence type="inferred from homology"/>
<keyword evidence="10" id="KW-0472">Membrane</keyword>
<dbReference type="InParanoid" id="A0A1D2VN43"/>
<feature type="chain" id="PRO_5008910528" description="chitinase" evidence="11">
    <location>
        <begin position="23"/>
        <end position="400"/>
    </location>
</feature>
<dbReference type="InterPro" id="IPR001223">
    <property type="entry name" value="Glyco_hydro18_cat"/>
</dbReference>
<keyword evidence="6 8" id="KW-0326">Glycosidase</keyword>
<feature type="transmembrane region" description="Helical" evidence="10">
    <location>
        <begin position="379"/>
        <end position="399"/>
    </location>
</feature>
<evidence type="ECO:0000259" key="12">
    <source>
        <dbReference type="PROSITE" id="PS51910"/>
    </source>
</evidence>
<dbReference type="Gene3D" id="3.20.20.80">
    <property type="entry name" value="Glycosidases"/>
    <property type="match status" value="1"/>
</dbReference>
<dbReference type="PROSITE" id="PS01095">
    <property type="entry name" value="GH18_1"/>
    <property type="match status" value="1"/>
</dbReference>
<keyword evidence="3 8" id="KW-0378">Hydrolase</keyword>
<dbReference type="PROSITE" id="PS51910">
    <property type="entry name" value="GH18_2"/>
    <property type="match status" value="1"/>
</dbReference>
<feature type="signal peptide" evidence="11">
    <location>
        <begin position="1"/>
        <end position="22"/>
    </location>
</feature>
<accession>A0A1D2VN43</accession>
<dbReference type="GO" id="GO:0008843">
    <property type="term" value="F:endochitinase activity"/>
    <property type="evidence" value="ECO:0007669"/>
    <property type="project" value="UniProtKB-EC"/>
</dbReference>
<keyword evidence="5" id="KW-0119">Carbohydrate metabolism</keyword>
<keyword evidence="10" id="KW-1133">Transmembrane helix</keyword>
<keyword evidence="14" id="KW-1185">Reference proteome</keyword>
<dbReference type="STRING" id="1344418.A0A1D2VN43"/>
<evidence type="ECO:0000256" key="4">
    <source>
        <dbReference type="ARBA" id="ARBA00023024"/>
    </source>
</evidence>
<dbReference type="GO" id="GO:0000272">
    <property type="term" value="P:polysaccharide catabolic process"/>
    <property type="evidence" value="ECO:0007669"/>
    <property type="project" value="UniProtKB-KW"/>
</dbReference>
<reference evidence="14" key="1">
    <citation type="submission" date="2016-05" db="EMBL/GenBank/DDBJ databases">
        <title>Comparative genomics of biotechnologically important yeasts.</title>
        <authorList>
            <consortium name="DOE Joint Genome Institute"/>
            <person name="Riley R."/>
            <person name="Haridas S."/>
            <person name="Wolfe K.H."/>
            <person name="Lopes M.R."/>
            <person name="Hittinger C.T."/>
            <person name="Goker M."/>
            <person name="Salamov A."/>
            <person name="Wisecaver J."/>
            <person name="Long T.M."/>
            <person name="Aerts A.L."/>
            <person name="Barry K."/>
            <person name="Choi C."/>
            <person name="Clum A."/>
            <person name="Coughlan A.Y."/>
            <person name="Deshpande S."/>
            <person name="Douglass A.P."/>
            <person name="Hanson S.J."/>
            <person name="Klenk H.-P."/>
            <person name="Labutti K."/>
            <person name="Lapidus A."/>
            <person name="Lindquist E."/>
            <person name="Lipzen A."/>
            <person name="Meier-Kolthoff J.P."/>
            <person name="Ohm R.A."/>
            <person name="Otillar R.P."/>
            <person name="Pangilinan J."/>
            <person name="Peng Y."/>
            <person name="Rokas A."/>
            <person name="Rosa C.A."/>
            <person name="Scheuner C."/>
            <person name="Sibirny A.A."/>
            <person name="Slot J.C."/>
            <person name="Stielow J.B."/>
            <person name="Sun H."/>
            <person name="Kurtzman C.P."/>
            <person name="Blackwell M."/>
            <person name="Grigoriev I.V."/>
            <person name="Jeffries T.W."/>
        </authorList>
    </citation>
    <scope>NUCLEOTIDE SEQUENCE [LARGE SCALE GENOMIC DNA]</scope>
    <source>
        <strain evidence="14">DSM 1968</strain>
    </source>
</reference>
<dbReference type="EC" id="3.2.1.14" evidence="2"/>
<sequence length="400" mass="46179">MNYCFIILNLLILSIHLSFADSQLINSDYQQFNSTSNSNVAVYWGQHSAAYSTDVYNNSIDTRSLSFYCSQQSIDIIILSFISNFPGTNYNPKIKLSSFEYSNTNDIRTCQQKFNKKILLSLGGEAGTYGFKDENESEEFGDILWKINKNKISSYQLQNKYPRPFGNVSIDGFDFDIENGQSTGYASLANSLRKNFKTSKKKYYLSAAPECPYPDNVLQELIEKTELDFIFIQFYNNIQNCNADTKKFNWDTWLEYAKTISPNKDVKLFLGLPASLDSASNGYINDYSLLYKVITDSQASEHFGGVMLWEASDGFMNHDMNKEPYINVVKSILDENFRMKRKLWAMQTEFIMDIRTINQPPVPNSALFKSRNIYNYITFYQNCLLVIFMYLFFCIGFSLL</sequence>
<evidence type="ECO:0000256" key="7">
    <source>
        <dbReference type="ARBA" id="ARBA00023326"/>
    </source>
</evidence>
<dbReference type="GO" id="GO:0005576">
    <property type="term" value="C:extracellular region"/>
    <property type="evidence" value="ECO:0007669"/>
    <property type="project" value="TreeGrafter"/>
</dbReference>
<dbReference type="OrthoDB" id="6020543at2759"/>
<dbReference type="PANTHER" id="PTHR45708:SF49">
    <property type="entry name" value="ENDOCHITINASE"/>
    <property type="match status" value="1"/>
</dbReference>
<evidence type="ECO:0000256" key="6">
    <source>
        <dbReference type="ARBA" id="ARBA00023295"/>
    </source>
</evidence>
<evidence type="ECO:0000256" key="3">
    <source>
        <dbReference type="ARBA" id="ARBA00022801"/>
    </source>
</evidence>
<dbReference type="InterPro" id="IPR050542">
    <property type="entry name" value="Glycosyl_Hydrlase18_Chitinase"/>
</dbReference>
<dbReference type="PANTHER" id="PTHR45708">
    <property type="entry name" value="ENDOCHITINASE"/>
    <property type="match status" value="1"/>
</dbReference>
<dbReference type="GO" id="GO:0006032">
    <property type="term" value="P:chitin catabolic process"/>
    <property type="evidence" value="ECO:0007669"/>
    <property type="project" value="UniProtKB-KW"/>
</dbReference>
<keyword evidence="11" id="KW-0732">Signal</keyword>
<keyword evidence="4" id="KW-0146">Chitin degradation</keyword>